<evidence type="ECO:0000313" key="2">
    <source>
        <dbReference type="EMBL" id="KOG48083.1"/>
    </source>
</evidence>
<dbReference type="AlphaFoldDB" id="A0A0L8MCG3"/>
<dbReference type="SUPFAM" id="SSF51735">
    <property type="entry name" value="NAD(P)-binding Rossmann-fold domains"/>
    <property type="match status" value="1"/>
</dbReference>
<dbReference type="PANTHER" id="PTHR11011">
    <property type="entry name" value="MALE STERILITY PROTEIN 2-RELATED"/>
    <property type="match status" value="1"/>
</dbReference>
<feature type="domain" description="Thioester reductase (TE)" evidence="1">
    <location>
        <begin position="81"/>
        <end position="226"/>
    </location>
</feature>
<evidence type="ECO:0000313" key="3">
    <source>
        <dbReference type="Proteomes" id="UP000037084"/>
    </source>
</evidence>
<dbReference type="Gene3D" id="3.40.50.720">
    <property type="entry name" value="NAD(P)-binding Rossmann-like Domain"/>
    <property type="match status" value="1"/>
</dbReference>
<reference evidence="3" key="1">
    <citation type="submission" date="2015-07" db="EMBL/GenBank/DDBJ databases">
        <authorList>
            <consortium name="Consortium for Microbial Forensics and Genomics (microFORGE)"/>
            <person name="Knight B.M."/>
            <person name="Roberts D.P."/>
            <person name="Lin D."/>
            <person name="Hari K."/>
            <person name="Fletcher J."/>
            <person name="Melcher U."/>
            <person name="Blagden T."/>
            <person name="Winegar R.A."/>
        </authorList>
    </citation>
    <scope>NUCLEOTIDE SEQUENCE [LARGE SCALE GENOMIC DNA]</scope>
    <source>
        <strain evidence="3">NRRL B-1447</strain>
    </source>
</reference>
<organism evidence="2 3">
    <name type="scientific">Streptomyces virginiae</name>
    <name type="common">Streptomyces cinnamonensis</name>
    <dbReference type="NCBI Taxonomy" id="1961"/>
    <lineage>
        <taxon>Bacteria</taxon>
        <taxon>Bacillati</taxon>
        <taxon>Actinomycetota</taxon>
        <taxon>Actinomycetes</taxon>
        <taxon>Kitasatosporales</taxon>
        <taxon>Streptomycetaceae</taxon>
        <taxon>Streptomyces</taxon>
    </lineage>
</organism>
<dbReference type="EMBL" id="LGUV01000311">
    <property type="protein sequence ID" value="KOG48083.1"/>
    <property type="molecule type" value="Genomic_DNA"/>
</dbReference>
<dbReference type="InterPro" id="IPR036291">
    <property type="entry name" value="NAD(P)-bd_dom_sf"/>
</dbReference>
<dbReference type="InterPro" id="IPR026055">
    <property type="entry name" value="FAR"/>
</dbReference>
<dbReference type="InterPro" id="IPR013120">
    <property type="entry name" value="FAR_NAD-bd"/>
</dbReference>
<dbReference type="OrthoDB" id="3330557at2"/>
<accession>A0A0L8MCG3</accession>
<dbReference type="GO" id="GO:0035336">
    <property type="term" value="P:long-chain fatty-acyl-CoA metabolic process"/>
    <property type="evidence" value="ECO:0007669"/>
    <property type="project" value="TreeGrafter"/>
</dbReference>
<dbReference type="Proteomes" id="UP000037084">
    <property type="component" value="Unassembled WGS sequence"/>
</dbReference>
<name>A0A0L8MCG3_STRVG</name>
<comment type="caution">
    <text evidence="2">The sequence shown here is derived from an EMBL/GenBank/DDBJ whole genome shotgun (WGS) entry which is preliminary data.</text>
</comment>
<protein>
    <recommendedName>
        <fullName evidence="1">Thioester reductase (TE) domain-containing protein</fullName>
    </recommendedName>
</protein>
<dbReference type="GO" id="GO:0080019">
    <property type="term" value="F:alcohol-forming very long-chain fatty acyl-CoA reductase activity"/>
    <property type="evidence" value="ECO:0007669"/>
    <property type="project" value="InterPro"/>
</dbReference>
<gene>
    <name evidence="2" type="ORF">ADK75_21660</name>
</gene>
<dbReference type="Pfam" id="PF07993">
    <property type="entry name" value="NAD_binding_4"/>
    <property type="match status" value="1"/>
</dbReference>
<dbReference type="PANTHER" id="PTHR11011:SF45">
    <property type="entry name" value="FATTY ACYL-COA REDUCTASE CG8306-RELATED"/>
    <property type="match status" value="1"/>
</dbReference>
<proteinExistence type="predicted"/>
<evidence type="ECO:0000259" key="1">
    <source>
        <dbReference type="Pfam" id="PF07993"/>
    </source>
</evidence>
<sequence length="363" mass="38417">MRILVTGAQGVVGTEVAERLAAEAAGRTGPHLVRTARCPVATGTTGTTGNNGTTDNNGPAPVLWNIGAEPAPDPLTGRPWDVIVHTAASTRWTMSRQEATDANIRTLRAVLALAGPDTHVVHVSTAYVGGVRAPEDLRGAEFEGYRNGYEWSKSVCEEIVATDHRGPATIVRPPLVLGRREDGRIGRFSGPYSLFPALVSGLAAVVVGDPDGYAEISPVDEVAEVIAGAALGAPPASPLTEVIAAGQDSMRLSDLVRITCDTLNAFRAEHGLDPIAQPPTVSTDSWNRFFLPLAAQWLSPVQQEAVKLLAMFQSYTSMGEPFEPTRKVADPGGVMAASVLHWARSKPRQALGRTVPWTLIDAA</sequence>
<dbReference type="PATRIC" id="fig|1961.12.peg.4878"/>
<dbReference type="RefSeq" id="WP_053173118.1">
    <property type="nucleotide sequence ID" value="NZ_LGUV01000311.1"/>
</dbReference>